<comment type="similarity">
    <text evidence="1">Belongs to the TACO1 family.</text>
</comment>
<dbReference type="Proteomes" id="UP000177096">
    <property type="component" value="Unassembled WGS sequence"/>
</dbReference>
<sequence length="178" mass="19383">MSGHNKWSKIKNKKAVTDAVKSKIFSKMVKLISTASKQVNGDISSPILRATIDKAREYNMPADNIERAVKKGASSDAEALEAITYEAYGPGGSALVIETLTTNRNKAAQEVKFILSQHGFSLAAQGSATWAFKREPATNNLEPTTTIKLSEDDGHKLEALIEALEENDEVQEVYTNAI</sequence>
<gene>
    <name evidence="6" type="ORF">A3I86_01985</name>
</gene>
<feature type="domain" description="TACO1/YebC-like second and third" evidence="4">
    <location>
        <begin position="139"/>
        <end position="177"/>
    </location>
</feature>
<dbReference type="GO" id="GO:0003677">
    <property type="term" value="F:DNA binding"/>
    <property type="evidence" value="ECO:0007669"/>
    <property type="project" value="UniProtKB-KW"/>
</dbReference>
<evidence type="ECO:0008006" key="8">
    <source>
        <dbReference type="Google" id="ProtNLM"/>
    </source>
</evidence>
<evidence type="ECO:0000313" key="7">
    <source>
        <dbReference type="Proteomes" id="UP000177096"/>
    </source>
</evidence>
<dbReference type="PANTHER" id="PTHR12532:SF0">
    <property type="entry name" value="TRANSLATIONAL ACTIVATOR OF CYTOCHROME C OXIDASE 1"/>
    <property type="match status" value="1"/>
</dbReference>
<accession>A0A1G2UH74</accession>
<proteinExistence type="inferred from homology"/>
<dbReference type="InterPro" id="IPR026564">
    <property type="entry name" value="Transcrip_reg_TACO1-like_dom3"/>
</dbReference>
<dbReference type="InterPro" id="IPR029072">
    <property type="entry name" value="YebC-like"/>
</dbReference>
<evidence type="ECO:0000256" key="1">
    <source>
        <dbReference type="ARBA" id="ARBA00008724"/>
    </source>
</evidence>
<reference evidence="6 7" key="1">
    <citation type="journal article" date="2016" name="Nat. Commun.">
        <title>Thousands of microbial genomes shed light on interconnected biogeochemical processes in an aquifer system.</title>
        <authorList>
            <person name="Anantharaman K."/>
            <person name="Brown C.T."/>
            <person name="Hug L.A."/>
            <person name="Sharon I."/>
            <person name="Castelle C.J."/>
            <person name="Probst A.J."/>
            <person name="Thomas B.C."/>
            <person name="Singh A."/>
            <person name="Wilkins M.J."/>
            <person name="Karaoz U."/>
            <person name="Brodie E.L."/>
            <person name="Williams K.H."/>
            <person name="Hubbard S.S."/>
            <person name="Banfield J.F."/>
        </authorList>
    </citation>
    <scope>NUCLEOTIDE SEQUENCE [LARGE SCALE GENOMIC DNA]</scope>
</reference>
<dbReference type="Pfam" id="PF20772">
    <property type="entry name" value="TACO1_YebC_N"/>
    <property type="match status" value="1"/>
</dbReference>
<dbReference type="InterPro" id="IPR048300">
    <property type="entry name" value="TACO1_YebC-like_2nd/3rd_dom"/>
</dbReference>
<dbReference type="InterPro" id="IPR017856">
    <property type="entry name" value="Integrase-like_N"/>
</dbReference>
<dbReference type="GO" id="GO:0005829">
    <property type="term" value="C:cytosol"/>
    <property type="evidence" value="ECO:0007669"/>
    <property type="project" value="TreeGrafter"/>
</dbReference>
<keyword evidence="3" id="KW-0804">Transcription</keyword>
<dbReference type="Gene3D" id="1.10.10.200">
    <property type="match status" value="1"/>
</dbReference>
<evidence type="ECO:0000313" key="6">
    <source>
        <dbReference type="EMBL" id="OHB08777.1"/>
    </source>
</evidence>
<evidence type="ECO:0000259" key="5">
    <source>
        <dbReference type="Pfam" id="PF20772"/>
    </source>
</evidence>
<evidence type="ECO:0000256" key="3">
    <source>
        <dbReference type="ARBA" id="ARBA00023163"/>
    </source>
</evidence>
<evidence type="ECO:0000256" key="2">
    <source>
        <dbReference type="ARBA" id="ARBA00023015"/>
    </source>
</evidence>
<protein>
    <recommendedName>
        <fullName evidence="8">Transcriptional regulator</fullName>
    </recommendedName>
</protein>
<evidence type="ECO:0000259" key="4">
    <source>
        <dbReference type="Pfam" id="PF01709"/>
    </source>
</evidence>
<dbReference type="PANTHER" id="PTHR12532">
    <property type="entry name" value="TRANSLATIONAL ACTIVATOR OF CYTOCHROME C OXIDASE 1"/>
    <property type="match status" value="1"/>
</dbReference>
<dbReference type="EMBL" id="MHWM01000019">
    <property type="protein sequence ID" value="OHB08777.1"/>
    <property type="molecule type" value="Genomic_DNA"/>
</dbReference>
<feature type="domain" description="TACO1/YebC-like N-terminal" evidence="5">
    <location>
        <begin position="5"/>
        <end position="74"/>
    </location>
</feature>
<dbReference type="InterPro" id="IPR049083">
    <property type="entry name" value="TACO1_YebC_N"/>
</dbReference>
<dbReference type="Gene3D" id="3.30.70.980">
    <property type="match status" value="1"/>
</dbReference>
<feature type="domain" description="TACO1/YebC-like second and third" evidence="4">
    <location>
        <begin position="81"/>
        <end position="134"/>
    </location>
</feature>
<comment type="caution">
    <text evidence="6">The sequence shown here is derived from an EMBL/GenBank/DDBJ whole genome shotgun (WGS) entry which is preliminary data.</text>
</comment>
<dbReference type="Pfam" id="PF01709">
    <property type="entry name" value="Transcrip_reg"/>
    <property type="match status" value="2"/>
</dbReference>
<keyword evidence="2" id="KW-0805">Transcription regulation</keyword>
<organism evidence="6 7">
    <name type="scientific">Candidatus Zambryskibacteria bacterium RIFCSPLOWO2_02_FULL_39_14</name>
    <dbReference type="NCBI Taxonomy" id="1802769"/>
    <lineage>
        <taxon>Bacteria</taxon>
        <taxon>Candidatus Zambryskiibacteriota</taxon>
    </lineage>
</organism>
<dbReference type="AlphaFoldDB" id="A0A1G2UH74"/>
<name>A0A1G2UH74_9BACT</name>
<dbReference type="SUPFAM" id="SSF75625">
    <property type="entry name" value="YebC-like"/>
    <property type="match status" value="1"/>
</dbReference>
<dbReference type="InterPro" id="IPR002876">
    <property type="entry name" value="Transcrip_reg_TACO1-like"/>
</dbReference>